<gene>
    <name evidence="2" type="ORF">C8N24_0907</name>
</gene>
<dbReference type="Gene3D" id="3.40.50.150">
    <property type="entry name" value="Vaccinia Virus protein VP39"/>
    <property type="match status" value="1"/>
</dbReference>
<name>A0A660LB07_9ACTN</name>
<dbReference type="EMBL" id="RBIL01000001">
    <property type="protein sequence ID" value="RKQ91090.1"/>
    <property type="molecule type" value="Genomic_DNA"/>
</dbReference>
<dbReference type="PANTHER" id="PTHR43591">
    <property type="entry name" value="METHYLTRANSFERASE"/>
    <property type="match status" value="1"/>
</dbReference>
<keyword evidence="3" id="KW-1185">Reference proteome</keyword>
<dbReference type="RefSeq" id="WP_121248403.1">
    <property type="nucleotide sequence ID" value="NZ_RBIL01000001.1"/>
</dbReference>
<keyword evidence="2" id="KW-0489">Methyltransferase</keyword>
<dbReference type="GO" id="GO:0032259">
    <property type="term" value="P:methylation"/>
    <property type="evidence" value="ECO:0007669"/>
    <property type="project" value="UniProtKB-KW"/>
</dbReference>
<accession>A0A660LB07</accession>
<keyword evidence="2" id="KW-0808">Transferase</keyword>
<dbReference type="Proteomes" id="UP000278962">
    <property type="component" value="Unassembled WGS sequence"/>
</dbReference>
<evidence type="ECO:0000313" key="3">
    <source>
        <dbReference type="Proteomes" id="UP000278962"/>
    </source>
</evidence>
<dbReference type="AlphaFoldDB" id="A0A660LB07"/>
<protein>
    <submittedName>
        <fullName evidence="2">Methyltransferase family protein</fullName>
    </submittedName>
</protein>
<dbReference type="SUPFAM" id="SSF53335">
    <property type="entry name" value="S-adenosyl-L-methionine-dependent methyltransferases"/>
    <property type="match status" value="1"/>
</dbReference>
<proteinExistence type="predicted"/>
<dbReference type="Pfam" id="PF13649">
    <property type="entry name" value="Methyltransf_25"/>
    <property type="match status" value="1"/>
</dbReference>
<dbReference type="InterPro" id="IPR029063">
    <property type="entry name" value="SAM-dependent_MTases_sf"/>
</dbReference>
<comment type="caution">
    <text evidence="2">The sequence shown here is derived from an EMBL/GenBank/DDBJ whole genome shotgun (WGS) entry which is preliminary data.</text>
</comment>
<evidence type="ECO:0000313" key="2">
    <source>
        <dbReference type="EMBL" id="RKQ91090.1"/>
    </source>
</evidence>
<dbReference type="PANTHER" id="PTHR43591:SF24">
    <property type="entry name" value="2-METHOXY-6-POLYPRENYL-1,4-BENZOQUINOL METHYLASE, MITOCHONDRIAL"/>
    <property type="match status" value="1"/>
</dbReference>
<reference evidence="2 3" key="1">
    <citation type="submission" date="2018-10" db="EMBL/GenBank/DDBJ databases">
        <title>Genomic Encyclopedia of Archaeal and Bacterial Type Strains, Phase II (KMG-II): from individual species to whole genera.</title>
        <authorList>
            <person name="Goeker M."/>
        </authorList>
    </citation>
    <scope>NUCLEOTIDE SEQUENCE [LARGE SCALE GENOMIC DNA]</scope>
    <source>
        <strain evidence="2 3">DSM 14954</strain>
    </source>
</reference>
<sequence length="275" mass="28691">MSEERGAAFKAFEASGWSARAGTYDALMSRATGFAIAPLLDLVRPGDRVLDVGCGPGTLAAAAADRGAQVTGVDLAEGMVAEARRRHPGLTFLQADAEALPFPDGAFDVALGAFLVNHTPDAEAAVRELRRVARTVALAAWGPEDEVAFLALPAAAAAGLGGVPDGPDSERYASKDALAALLARADDEPDPRAGERAAPPARDVAVRVVRDALRVDSLDALWDGVRGGTVRTAARIEAASDEERARVRERLAELAEPHRTGDGYALPLTILVART</sequence>
<dbReference type="InterPro" id="IPR041698">
    <property type="entry name" value="Methyltransf_25"/>
</dbReference>
<dbReference type="GO" id="GO:0008168">
    <property type="term" value="F:methyltransferase activity"/>
    <property type="evidence" value="ECO:0007669"/>
    <property type="project" value="UniProtKB-KW"/>
</dbReference>
<evidence type="ECO:0000259" key="1">
    <source>
        <dbReference type="Pfam" id="PF13649"/>
    </source>
</evidence>
<dbReference type="OrthoDB" id="448116at2"/>
<dbReference type="CDD" id="cd02440">
    <property type="entry name" value="AdoMet_MTases"/>
    <property type="match status" value="1"/>
</dbReference>
<organism evidence="2 3">
    <name type="scientific">Solirubrobacter pauli</name>
    <dbReference type="NCBI Taxonomy" id="166793"/>
    <lineage>
        <taxon>Bacteria</taxon>
        <taxon>Bacillati</taxon>
        <taxon>Actinomycetota</taxon>
        <taxon>Thermoleophilia</taxon>
        <taxon>Solirubrobacterales</taxon>
        <taxon>Solirubrobacteraceae</taxon>
        <taxon>Solirubrobacter</taxon>
    </lineage>
</organism>
<feature type="domain" description="Methyltransferase" evidence="1">
    <location>
        <begin position="49"/>
        <end position="134"/>
    </location>
</feature>